<gene>
    <name evidence="3" type="ORF">K7B10_39625</name>
</gene>
<evidence type="ECO:0000313" key="3">
    <source>
        <dbReference type="EMBL" id="MCC0100759.1"/>
    </source>
</evidence>
<keyword evidence="4" id="KW-1185">Reference proteome</keyword>
<evidence type="ECO:0000313" key="4">
    <source>
        <dbReference type="Proteomes" id="UP001520654"/>
    </source>
</evidence>
<dbReference type="EMBL" id="JAINUL010000003">
    <property type="protein sequence ID" value="MCC0100759.1"/>
    <property type="molecule type" value="Genomic_DNA"/>
</dbReference>
<organism evidence="3 4">
    <name type="scientific">Streptomyces flavotricini</name>
    <dbReference type="NCBI Taxonomy" id="66888"/>
    <lineage>
        <taxon>Bacteria</taxon>
        <taxon>Bacillati</taxon>
        <taxon>Actinomycetota</taxon>
        <taxon>Actinomycetes</taxon>
        <taxon>Kitasatosporales</taxon>
        <taxon>Streptomycetaceae</taxon>
        <taxon>Streptomyces</taxon>
    </lineage>
</organism>
<sequence>MDTHEAYISETHTYTAALKAGKDPGPEPQKPLDAGKADGTRADEILNEARKQRDEAAGNAAKALEAALEHAPKEPSATDRALAGVTDYYGGQAVELNHFVGGVVKGTAGLLNCARGLNPMDPYNLTHPAAYQENLSLTLAGLVSTAAHPERIPAGLIDTLKGDVYMAADGRNGFQLDTDFPNPDHAAQQRRRRGTP</sequence>
<reference evidence="3 4" key="1">
    <citation type="submission" date="2021-08" db="EMBL/GenBank/DDBJ databases">
        <title>Genomic Architecture of Streptomyces flavotricini NGL1 and Streptomyces erythrochromogenes HMS4 With Differential Plant Beneficial attributes and laccase production capabilities.</title>
        <authorList>
            <person name="Salwan R."/>
            <person name="Kaur R."/>
            <person name="Sharma V."/>
        </authorList>
    </citation>
    <scope>NUCLEOTIDE SEQUENCE [LARGE SCALE GENOMIC DNA]</scope>
    <source>
        <strain evidence="3 4">NGL1</strain>
    </source>
</reference>
<feature type="region of interest" description="Disordered" evidence="1">
    <location>
        <begin position="18"/>
        <end position="42"/>
    </location>
</feature>
<dbReference type="Pfam" id="PF21725">
    <property type="entry name" value="T7SS_signal"/>
    <property type="match status" value="1"/>
</dbReference>
<dbReference type="InterPro" id="IPR049082">
    <property type="entry name" value="T7SS_signal"/>
</dbReference>
<protein>
    <recommendedName>
        <fullName evidence="2">Putative T7SS secretion signal domain-containing protein</fullName>
    </recommendedName>
</protein>
<dbReference type="Proteomes" id="UP001520654">
    <property type="component" value="Unassembled WGS sequence"/>
</dbReference>
<dbReference type="RefSeq" id="WP_229345878.1">
    <property type="nucleotide sequence ID" value="NZ_JAINUL010000003.1"/>
</dbReference>
<accession>A0ABS8EII2</accession>
<proteinExistence type="predicted"/>
<evidence type="ECO:0000256" key="1">
    <source>
        <dbReference type="SAM" id="MobiDB-lite"/>
    </source>
</evidence>
<feature type="domain" description="Putative T7SS secretion signal" evidence="2">
    <location>
        <begin position="3"/>
        <end position="75"/>
    </location>
</feature>
<feature type="region of interest" description="Disordered" evidence="1">
    <location>
        <begin position="173"/>
        <end position="196"/>
    </location>
</feature>
<evidence type="ECO:0000259" key="2">
    <source>
        <dbReference type="Pfam" id="PF21725"/>
    </source>
</evidence>
<name>A0ABS8EII2_9ACTN</name>
<feature type="compositionally biased region" description="Basic and acidic residues" evidence="1">
    <location>
        <begin position="33"/>
        <end position="42"/>
    </location>
</feature>
<comment type="caution">
    <text evidence="3">The sequence shown here is derived from an EMBL/GenBank/DDBJ whole genome shotgun (WGS) entry which is preliminary data.</text>
</comment>